<reference evidence="1" key="1">
    <citation type="journal article" date="2021" name="Microorganisms">
        <title>Phylogenomic Reconstruction and Metabolic Potential of the Genus Aminobacter.</title>
        <authorList>
            <person name="Artuso I."/>
            <person name="Turrini P."/>
            <person name="Pirolo M."/>
            <person name="Lugli G.A."/>
            <person name="Ventura M."/>
            <person name="Visca P."/>
        </authorList>
    </citation>
    <scope>NUCLEOTIDE SEQUENCE</scope>
    <source>
        <strain evidence="1">LMG 26462</strain>
    </source>
</reference>
<dbReference type="Pfam" id="PF07087">
    <property type="entry name" value="DUF1353"/>
    <property type="match status" value="1"/>
</dbReference>
<dbReference type="Proteomes" id="UP001138921">
    <property type="component" value="Unassembled WGS sequence"/>
</dbReference>
<proteinExistence type="predicted"/>
<dbReference type="InterPro" id="IPR010767">
    <property type="entry name" value="Phage_CGC-2007_Cje0229"/>
</dbReference>
<protein>
    <submittedName>
        <fullName evidence="1">DUF1353 domain-containing protein</fullName>
    </submittedName>
</protein>
<reference evidence="1" key="2">
    <citation type="submission" date="2021-03" db="EMBL/GenBank/DDBJ databases">
        <authorList>
            <person name="Artuso I."/>
            <person name="Turrini P."/>
            <person name="Pirolo M."/>
            <person name="Lugli G.A."/>
            <person name="Ventura M."/>
            <person name="Visca P."/>
        </authorList>
    </citation>
    <scope>NUCLEOTIDE SEQUENCE</scope>
    <source>
        <strain evidence="1">LMG 26462</strain>
    </source>
</reference>
<evidence type="ECO:0000313" key="2">
    <source>
        <dbReference type="Proteomes" id="UP001138921"/>
    </source>
</evidence>
<organism evidence="1 2">
    <name type="scientific">Aminobacter anthyllidis</name>
    <dbReference type="NCBI Taxonomy" id="1035067"/>
    <lineage>
        <taxon>Bacteria</taxon>
        <taxon>Pseudomonadati</taxon>
        <taxon>Pseudomonadota</taxon>
        <taxon>Alphaproteobacteria</taxon>
        <taxon>Hyphomicrobiales</taxon>
        <taxon>Phyllobacteriaceae</taxon>
        <taxon>Aminobacter</taxon>
    </lineage>
</organism>
<sequence length="426" mass="46424">MSDGPKMLAALSTTKAVTDHHKIGAAFSLLLKYARFRWQIQQMGGGMRRSLLRSSTTLILLLAADMSWAQDYYGKFIDLPIALENRTDASPKPFRITKALNFNDPNGLVWSVPAGSYTDGATIPWLFELIVGDNYDGPYFPASIVHDYFCCVQTRTAHDTHRNFYYAMLANDTPSWQAWLMYSAVRLGGPDWTLTQQSLANDGTNCFDEIGPIISPLGSSGASPAAAPTSEMSSRPRKFDIFIKSAALAQDQRDNFLVSKLMAIAKTLQDTDGKVLDLTATGEIPATFEGVEQLKAVVDGATTFAGYSPTEGRTNFTDFGLLVPIEGNSQQVVASVKAHGGLVKMGGGWSAVELSNLGITQEKLPTMLPDTYLVEAAQTNGLKGTGIEWAATRSVAERSQWNKIIEADRSYQNWLTSPNVLRPQGG</sequence>
<accession>A0A9X1A9A9</accession>
<dbReference type="RefSeq" id="WP_214387226.1">
    <property type="nucleotide sequence ID" value="NZ_JAFLWW010000002.1"/>
</dbReference>
<dbReference type="AlphaFoldDB" id="A0A9X1A9A9"/>
<evidence type="ECO:0000313" key="1">
    <source>
        <dbReference type="EMBL" id="MBT1155272.1"/>
    </source>
</evidence>
<comment type="caution">
    <text evidence="1">The sequence shown here is derived from an EMBL/GenBank/DDBJ whole genome shotgun (WGS) entry which is preliminary data.</text>
</comment>
<name>A0A9X1A9A9_9HYPH</name>
<gene>
    <name evidence="1" type="ORF">J1C56_06670</name>
</gene>
<dbReference type="EMBL" id="JAFLWW010000002">
    <property type="protein sequence ID" value="MBT1155272.1"/>
    <property type="molecule type" value="Genomic_DNA"/>
</dbReference>
<keyword evidence="2" id="KW-1185">Reference proteome</keyword>